<dbReference type="RefSeq" id="WP_379903845.1">
    <property type="nucleotide sequence ID" value="NZ_JBHULM010000011.1"/>
</dbReference>
<proteinExistence type="predicted"/>
<organism evidence="1 2">
    <name type="scientific">Lacinutrix gracilariae</name>
    <dbReference type="NCBI Taxonomy" id="1747198"/>
    <lineage>
        <taxon>Bacteria</taxon>
        <taxon>Pseudomonadati</taxon>
        <taxon>Bacteroidota</taxon>
        <taxon>Flavobacteriia</taxon>
        <taxon>Flavobacteriales</taxon>
        <taxon>Flavobacteriaceae</taxon>
        <taxon>Lacinutrix</taxon>
    </lineage>
</organism>
<accession>A0ABW5K3B0</accession>
<gene>
    <name evidence="1" type="ORF">ACFSSB_10265</name>
</gene>
<name>A0ABW5K3B0_9FLAO</name>
<reference evidence="2" key="1">
    <citation type="journal article" date="2019" name="Int. J. Syst. Evol. Microbiol.">
        <title>The Global Catalogue of Microorganisms (GCM) 10K type strain sequencing project: providing services to taxonomists for standard genome sequencing and annotation.</title>
        <authorList>
            <consortium name="The Broad Institute Genomics Platform"/>
            <consortium name="The Broad Institute Genome Sequencing Center for Infectious Disease"/>
            <person name="Wu L."/>
            <person name="Ma J."/>
        </authorList>
    </citation>
    <scope>NUCLEOTIDE SEQUENCE [LARGE SCALE GENOMIC DNA]</scope>
    <source>
        <strain evidence="2">KCTC 42808</strain>
    </source>
</reference>
<keyword evidence="2" id="KW-1185">Reference proteome</keyword>
<evidence type="ECO:0008006" key="3">
    <source>
        <dbReference type="Google" id="ProtNLM"/>
    </source>
</evidence>
<comment type="caution">
    <text evidence="1">The sequence shown here is derived from an EMBL/GenBank/DDBJ whole genome shotgun (WGS) entry which is preliminary data.</text>
</comment>
<dbReference type="Proteomes" id="UP001597467">
    <property type="component" value="Unassembled WGS sequence"/>
</dbReference>
<protein>
    <recommendedName>
        <fullName evidence="3">Lipocalin-like domain-containing protein</fullName>
    </recommendedName>
</protein>
<sequence length="158" mass="18503">MIKKLIFIPLTCLVLCAFKPSNNTASERILKDYWLLDKVSYVEPDFYDRITLFNDVTNFCFEQSLWRFSELNNTGTYAINDLYCSFGKRNISFDISKSSKQEGQYDVVLKTLKNNGETESFKIKITKISDNTMQWNHTAWVNNEPHTLKMNFVKKQAL</sequence>
<dbReference type="EMBL" id="JBHULM010000011">
    <property type="protein sequence ID" value="MFD2542700.1"/>
    <property type="molecule type" value="Genomic_DNA"/>
</dbReference>
<evidence type="ECO:0000313" key="1">
    <source>
        <dbReference type="EMBL" id="MFD2542700.1"/>
    </source>
</evidence>
<evidence type="ECO:0000313" key="2">
    <source>
        <dbReference type="Proteomes" id="UP001597467"/>
    </source>
</evidence>